<dbReference type="RefSeq" id="WP_201085245.1">
    <property type="nucleotide sequence ID" value="NZ_CAJNAS010000007.1"/>
</dbReference>
<proteinExistence type="predicted"/>
<accession>A0A9N8MRY9</accession>
<protein>
    <submittedName>
        <fullName evidence="1">Uncharacterized protein</fullName>
    </submittedName>
</protein>
<name>A0A9N8MRY9_9BURK</name>
<dbReference type="Proteomes" id="UP000675121">
    <property type="component" value="Unassembled WGS sequence"/>
</dbReference>
<evidence type="ECO:0000313" key="1">
    <source>
        <dbReference type="EMBL" id="CAE6896381.1"/>
    </source>
</evidence>
<keyword evidence="2" id="KW-1185">Reference proteome</keyword>
<sequence length="63" mass="6700">MDNIDQAKVAELQRESANAHALARNAYESAKTEADLNSAAIKQQAAARAYRSAVSAREAVLGI</sequence>
<dbReference type="AlphaFoldDB" id="A0A9N8MRY9"/>
<comment type="caution">
    <text evidence="1">The sequence shown here is derived from an EMBL/GenBank/DDBJ whole genome shotgun (WGS) entry which is preliminary data.</text>
</comment>
<gene>
    <name evidence="1" type="ORF">R70211_03034</name>
</gene>
<dbReference type="EMBL" id="CAJNAS010000007">
    <property type="protein sequence ID" value="CAE6896381.1"/>
    <property type="molecule type" value="Genomic_DNA"/>
</dbReference>
<evidence type="ECO:0000313" key="2">
    <source>
        <dbReference type="Proteomes" id="UP000675121"/>
    </source>
</evidence>
<reference evidence="1" key="1">
    <citation type="submission" date="2021-02" db="EMBL/GenBank/DDBJ databases">
        <authorList>
            <person name="Vanwijnsberghe S."/>
        </authorList>
    </citation>
    <scope>NUCLEOTIDE SEQUENCE</scope>
    <source>
        <strain evidence="1">R-70211</strain>
    </source>
</reference>
<organism evidence="1 2">
    <name type="scientific">Paraburkholderia domus</name>
    <dbReference type="NCBI Taxonomy" id="2793075"/>
    <lineage>
        <taxon>Bacteria</taxon>
        <taxon>Pseudomonadati</taxon>
        <taxon>Pseudomonadota</taxon>
        <taxon>Betaproteobacteria</taxon>
        <taxon>Burkholderiales</taxon>
        <taxon>Burkholderiaceae</taxon>
        <taxon>Paraburkholderia</taxon>
    </lineage>
</organism>